<protein>
    <submittedName>
        <fullName evidence="1">Uncharacterized protein</fullName>
    </submittedName>
</protein>
<evidence type="ECO:0000313" key="1">
    <source>
        <dbReference type="EMBL" id="SFQ46281.1"/>
    </source>
</evidence>
<reference evidence="2" key="1">
    <citation type="submission" date="2016-10" db="EMBL/GenBank/DDBJ databases">
        <authorList>
            <person name="Varghese N."/>
            <person name="Submissions S."/>
        </authorList>
    </citation>
    <scope>NUCLEOTIDE SEQUENCE [LARGE SCALE GENOMIC DNA]</scope>
    <source>
        <strain evidence="2">JCM 18195</strain>
    </source>
</reference>
<dbReference type="EMBL" id="FOXM01000023">
    <property type="protein sequence ID" value="SFQ46281.1"/>
    <property type="molecule type" value="Genomic_DNA"/>
</dbReference>
<dbReference type="Proteomes" id="UP000243084">
    <property type="component" value="Unassembled WGS sequence"/>
</dbReference>
<dbReference type="AlphaFoldDB" id="A0A1I5YPV7"/>
<gene>
    <name evidence="1" type="ORF">SAMN05216229_12332</name>
</gene>
<evidence type="ECO:0000313" key="2">
    <source>
        <dbReference type="Proteomes" id="UP000243084"/>
    </source>
</evidence>
<dbReference type="OrthoDB" id="7023100at2"/>
<organism evidence="1 2">
    <name type="scientific">Geopseudomonas sagittaria</name>
    <dbReference type="NCBI Taxonomy" id="1135990"/>
    <lineage>
        <taxon>Bacteria</taxon>
        <taxon>Pseudomonadati</taxon>
        <taxon>Pseudomonadota</taxon>
        <taxon>Gammaproteobacteria</taxon>
        <taxon>Pseudomonadales</taxon>
        <taxon>Pseudomonadaceae</taxon>
        <taxon>Geopseudomonas</taxon>
    </lineage>
</organism>
<proteinExistence type="predicted"/>
<dbReference type="RefSeq" id="WP_092435005.1">
    <property type="nucleotide sequence ID" value="NZ_FOXM01000023.1"/>
</dbReference>
<sequence>MSHDNGLGKRCPDCGEPMVDLRSMNTRLCSGCKTEFDWHLAPGQKPLIANNRQDRKEHTQ</sequence>
<name>A0A1I5YPV7_9GAMM</name>
<keyword evidence="2" id="KW-1185">Reference proteome</keyword>
<accession>A0A1I5YPV7</accession>